<evidence type="ECO:0000313" key="2">
    <source>
        <dbReference type="Proteomes" id="UP000663846"/>
    </source>
</evidence>
<dbReference type="Gene3D" id="3.80.10.10">
    <property type="entry name" value="Ribonuclease Inhibitor"/>
    <property type="match status" value="1"/>
</dbReference>
<dbReference type="Proteomes" id="UP000663846">
    <property type="component" value="Unassembled WGS sequence"/>
</dbReference>
<comment type="caution">
    <text evidence="1">The sequence shown here is derived from an EMBL/GenBank/DDBJ whole genome shotgun (WGS) entry which is preliminary data.</text>
</comment>
<accession>A0A8H2WAY2</accession>
<organism evidence="1 2">
    <name type="scientific">Rhizoctonia solani</name>
    <dbReference type="NCBI Taxonomy" id="456999"/>
    <lineage>
        <taxon>Eukaryota</taxon>
        <taxon>Fungi</taxon>
        <taxon>Dikarya</taxon>
        <taxon>Basidiomycota</taxon>
        <taxon>Agaricomycotina</taxon>
        <taxon>Agaricomycetes</taxon>
        <taxon>Cantharellales</taxon>
        <taxon>Ceratobasidiaceae</taxon>
        <taxon>Rhizoctonia</taxon>
    </lineage>
</organism>
<name>A0A8H2WAY2_9AGAM</name>
<protein>
    <submittedName>
        <fullName evidence="1">Uncharacterized protein</fullName>
    </submittedName>
</protein>
<gene>
    <name evidence="1" type="ORF">RDB_LOCUS9608</name>
</gene>
<sequence>MLTAIGALPHLELLDLEEDPEFVPLFGPESSTTVELPHGSFPVLQKLVIYVHKRFELVERIWNIATLVRRLTSVSLCVKPPVDYAQACDLVRNIHQGSPLVRDLILDFRHIWRHLGLLKTGFAALLSQFPLQRLYFAEQYNIQDGQRCTGQELALALPNVEHLQLYGYNFTFQDLTFIAAHMPRLETLSISIKVGADWPSMDDIPLPSLKPSSSQLLFHFPNSPSISTLSKSKDPSVVERIAV</sequence>
<reference evidence="1" key="1">
    <citation type="submission" date="2021-01" db="EMBL/GenBank/DDBJ databases">
        <authorList>
            <person name="Kaushik A."/>
        </authorList>
    </citation>
    <scope>NUCLEOTIDE SEQUENCE</scope>
    <source>
        <strain evidence="1">AG1-1C</strain>
    </source>
</reference>
<dbReference type="InterPro" id="IPR032675">
    <property type="entry name" value="LRR_dom_sf"/>
</dbReference>
<dbReference type="SUPFAM" id="SSF52047">
    <property type="entry name" value="RNI-like"/>
    <property type="match status" value="1"/>
</dbReference>
<evidence type="ECO:0000313" key="1">
    <source>
        <dbReference type="EMBL" id="CAE6349000.1"/>
    </source>
</evidence>
<proteinExistence type="predicted"/>
<dbReference type="AlphaFoldDB" id="A0A8H2WAY2"/>
<dbReference type="EMBL" id="CAJMWS010000050">
    <property type="protein sequence ID" value="CAE6349000.1"/>
    <property type="molecule type" value="Genomic_DNA"/>
</dbReference>